<dbReference type="EMBL" id="LVWE01000032">
    <property type="protein sequence ID" value="OAD45187.1"/>
    <property type="molecule type" value="Genomic_DNA"/>
</dbReference>
<dbReference type="OrthoDB" id="9786424at2"/>
<evidence type="ECO:0000313" key="2">
    <source>
        <dbReference type="Proteomes" id="UP000076923"/>
    </source>
</evidence>
<dbReference type="Gene3D" id="3.40.390.10">
    <property type="entry name" value="Collagenase (Catalytic Domain)"/>
    <property type="match status" value="1"/>
</dbReference>
<dbReference type="PANTHER" id="PTHR30164:SF2">
    <property type="entry name" value="PROTEIN MTFA"/>
    <property type="match status" value="1"/>
</dbReference>
<dbReference type="InterPro" id="IPR042252">
    <property type="entry name" value="MtfA_N"/>
</dbReference>
<dbReference type="InterPro" id="IPR024079">
    <property type="entry name" value="MetalloPept_cat_dom_sf"/>
</dbReference>
<sequence length="258" mass="29879">MLYLIAIAILLIVLFVSLRSKKRDKTVSLDKVVVPEHWHQLLLKHVLFYQKLNSNDQKVFCSKMVSFLNETNIEAIHFDLEELDRLLIAASAIIPVFRFPNWRYYNLSTVLIYPDYFDDDLQFDAQVEGRTIGGLVGTGRFEKQMILSRKALHLGFSNKTDKGNTAIHEFIHLLDKEDGVIDGVPSVLLDKQYIIPWLQLVHKEMEAINNDASDIRHYGGTSEIEFLAVAGEYFFERPKLFQRKHPELYNMLALCFSN</sequence>
<protein>
    <submittedName>
        <fullName evidence="1">Peptidase</fullName>
    </submittedName>
</protein>
<dbReference type="GO" id="GO:0004177">
    <property type="term" value="F:aminopeptidase activity"/>
    <property type="evidence" value="ECO:0007669"/>
    <property type="project" value="TreeGrafter"/>
</dbReference>
<reference evidence="1 2" key="1">
    <citation type="submission" date="2016-02" db="EMBL/GenBank/DDBJ databases">
        <title>Draft genome sequence of Polaribacter atrinae KACC17473.</title>
        <authorList>
            <person name="Shin S.-K."/>
            <person name="Yi H."/>
        </authorList>
    </citation>
    <scope>NUCLEOTIDE SEQUENCE [LARGE SCALE GENOMIC DNA]</scope>
    <source>
        <strain evidence="1 2">KACC 17473</strain>
    </source>
</reference>
<dbReference type="Pfam" id="PF06167">
    <property type="entry name" value="Peptidase_M90"/>
    <property type="match status" value="1"/>
</dbReference>
<gene>
    <name evidence="1" type="ORF">LPB303_09675</name>
</gene>
<organism evidence="1 2">
    <name type="scientific">Polaribacter atrinae</name>
    <dbReference type="NCBI Taxonomy" id="1333662"/>
    <lineage>
        <taxon>Bacteria</taxon>
        <taxon>Pseudomonadati</taxon>
        <taxon>Bacteroidota</taxon>
        <taxon>Flavobacteriia</taxon>
        <taxon>Flavobacteriales</taxon>
        <taxon>Flavobacteriaceae</taxon>
    </lineage>
</organism>
<dbReference type="AlphaFoldDB" id="A0A176TBC4"/>
<accession>A0A176TBC4</accession>
<dbReference type="InterPro" id="IPR010384">
    <property type="entry name" value="MtfA_fam"/>
</dbReference>
<dbReference type="RefSeq" id="WP_068449819.1">
    <property type="nucleotide sequence ID" value="NZ_CP150660.1"/>
</dbReference>
<dbReference type="STRING" id="1333662.LPB303_09675"/>
<dbReference type="CDD" id="cd20169">
    <property type="entry name" value="Peptidase_M90_mtfA"/>
    <property type="match status" value="1"/>
</dbReference>
<evidence type="ECO:0000313" key="1">
    <source>
        <dbReference type="EMBL" id="OAD45187.1"/>
    </source>
</evidence>
<dbReference type="SUPFAM" id="SSF55486">
    <property type="entry name" value="Metalloproteases ('zincins'), catalytic domain"/>
    <property type="match status" value="1"/>
</dbReference>
<proteinExistence type="predicted"/>
<dbReference type="GO" id="GO:0008237">
    <property type="term" value="F:metallopeptidase activity"/>
    <property type="evidence" value="ECO:0007669"/>
    <property type="project" value="InterPro"/>
</dbReference>
<comment type="caution">
    <text evidence="1">The sequence shown here is derived from an EMBL/GenBank/DDBJ whole genome shotgun (WGS) entry which is preliminary data.</text>
</comment>
<keyword evidence="2" id="KW-1185">Reference proteome</keyword>
<dbReference type="PANTHER" id="PTHR30164">
    <property type="entry name" value="MTFA PEPTIDASE"/>
    <property type="match status" value="1"/>
</dbReference>
<dbReference type="Gene3D" id="1.10.472.150">
    <property type="entry name" value="Glucose-regulated metallo-peptidase M90, N-terminal domain"/>
    <property type="match status" value="1"/>
</dbReference>
<dbReference type="GO" id="GO:0005829">
    <property type="term" value="C:cytosol"/>
    <property type="evidence" value="ECO:0007669"/>
    <property type="project" value="TreeGrafter"/>
</dbReference>
<dbReference type="Proteomes" id="UP000076923">
    <property type="component" value="Unassembled WGS sequence"/>
</dbReference>
<name>A0A176TBC4_9FLAO</name>